<gene>
    <name evidence="2" type="ORF">BGO89_03245</name>
</gene>
<evidence type="ECO:0000313" key="2">
    <source>
        <dbReference type="EMBL" id="OJX58258.1"/>
    </source>
</evidence>
<dbReference type="EMBL" id="MKVH01000019">
    <property type="protein sequence ID" value="OJX58258.1"/>
    <property type="molecule type" value="Genomic_DNA"/>
</dbReference>
<accession>A0A1M3L099</accession>
<dbReference type="InterPro" id="IPR052918">
    <property type="entry name" value="Motility_Chemotaxis_Reg"/>
</dbReference>
<name>A0A1M3L099_9BACT</name>
<dbReference type="AlphaFoldDB" id="A0A1M3L099"/>
<keyword evidence="1" id="KW-0732">Signal</keyword>
<dbReference type="SUPFAM" id="SSF63829">
    <property type="entry name" value="Calcium-dependent phosphotriesterase"/>
    <property type="match status" value="1"/>
</dbReference>
<dbReference type="PANTHER" id="PTHR35580">
    <property type="entry name" value="CELL SURFACE GLYCOPROTEIN (S-LAYER PROTEIN)-LIKE PROTEIN"/>
    <property type="match status" value="1"/>
</dbReference>
<organism evidence="2 3">
    <name type="scientific">Candidatus Kapaibacterium thiocyanatum</name>
    <dbReference type="NCBI Taxonomy" id="1895771"/>
    <lineage>
        <taxon>Bacteria</taxon>
        <taxon>Pseudomonadati</taxon>
        <taxon>Candidatus Kapaibacteriota</taxon>
        <taxon>Candidatus Kapaibacteriia</taxon>
        <taxon>Candidatus Kapaibacteriales</taxon>
        <taxon>Candidatus Kapaibacteriaceae</taxon>
        <taxon>Candidatus Kapaibacterium</taxon>
    </lineage>
</organism>
<comment type="caution">
    <text evidence="2">The sequence shown here is derived from an EMBL/GenBank/DDBJ whole genome shotgun (WGS) entry which is preliminary data.</text>
</comment>
<evidence type="ECO:0000313" key="3">
    <source>
        <dbReference type="Proteomes" id="UP000184233"/>
    </source>
</evidence>
<proteinExistence type="predicted"/>
<dbReference type="STRING" id="1895771.BGO89_03245"/>
<feature type="chain" id="PRO_5012928477" description="Secretion system C-terminal sorting domain-containing protein" evidence="1">
    <location>
        <begin position="21"/>
        <end position="693"/>
    </location>
</feature>
<reference evidence="2 3" key="1">
    <citation type="submission" date="2016-09" db="EMBL/GenBank/DDBJ databases">
        <title>Genome-resolved meta-omics ties microbial dynamics to process performance in biotechnology for thiocyanate degradation.</title>
        <authorList>
            <person name="Kantor R.S."/>
            <person name="Huddy R.J."/>
            <person name="Iyer R."/>
            <person name="Thomas B.C."/>
            <person name="Brown C.T."/>
            <person name="Anantharaman K."/>
            <person name="Tringe S."/>
            <person name="Hettich R.L."/>
            <person name="Harrison S.T."/>
            <person name="Banfield J.F."/>
        </authorList>
    </citation>
    <scope>NUCLEOTIDE SEQUENCE [LARGE SCALE GENOMIC DNA]</scope>
    <source>
        <strain evidence="2">59-99</strain>
    </source>
</reference>
<protein>
    <recommendedName>
        <fullName evidence="4">Secretion system C-terminal sorting domain-containing protein</fullName>
    </recommendedName>
</protein>
<evidence type="ECO:0000256" key="1">
    <source>
        <dbReference type="SAM" id="SignalP"/>
    </source>
</evidence>
<dbReference type="Proteomes" id="UP000184233">
    <property type="component" value="Unassembled WGS sequence"/>
</dbReference>
<evidence type="ECO:0008006" key="4">
    <source>
        <dbReference type="Google" id="ProtNLM"/>
    </source>
</evidence>
<dbReference type="PANTHER" id="PTHR35580:SF1">
    <property type="entry name" value="PHYTASE-LIKE DOMAIN-CONTAINING PROTEIN"/>
    <property type="match status" value="1"/>
</dbReference>
<sequence>MKRVRLALLLILTASAVAFGQPRFQWVRAGLGPSYSEVKSLGLAPNGDLYITGSFNDSLRFGGQAIESFGNYDAFLARYSTGGNILSSNAYGGFDEDDARSVAVDNNGNVYLAGSFSDQASVAGQIIDALELGTSDIFLAKFNKMGIPQWVKVYGSKEYSESAPVVACDSVGNVYLAGGCGGVCHFDTKTYQSHGKADAFIAKITANGDVVWVQGGGGIDNDFVTTLSVSPNGDRIYAAGTFIGSVVLGGRDMTSVNSKEDFFVMAYNANGQPVWVKKIGHREADRYITSTTTKEGNLVLSGALSGVTTFDTQTINANGELASDLFVSLIAPDGTIRFVKVFGDVYNEVGLAVTTDSRGSIYVGGYFETSSNFDGDIIKSNGGRDAFVARFFPTGEYEWIRTAGGPYDDEIRGVVVTPANVPYVAGKFDTRASFGDYVLEGERYDDCFIAALECGPNTALIPNTDTLVICEGNDTLLRTRAGYPEYQWYVDGTALPGAVRFSHRIQGLTEGSHTITVKVTDFYGCTKFSDTVAITVLTGLPVPVVTRDGQELSSSVVDSTYQYQWYREGHPMNGITGPQAPVQGDGTYRVRISDERGCWRWSEPFVIGTTDVGEDAIVNGVVVFPNPVHDILTLDGLTTTCDVTMVNVLGQVVATIHGVEGASTIPMQSMAPGAYTLIVRRSGAMASHVVIKR</sequence>
<feature type="signal peptide" evidence="1">
    <location>
        <begin position="1"/>
        <end position="20"/>
    </location>
</feature>